<evidence type="ECO:0000256" key="1">
    <source>
        <dbReference type="SAM" id="Coils"/>
    </source>
</evidence>
<protein>
    <submittedName>
        <fullName evidence="2">Uncharacterized protein</fullName>
    </submittedName>
</protein>
<reference evidence="2" key="1">
    <citation type="journal article" date="2020" name="Stud. Mycol.">
        <title>101 Dothideomycetes genomes: a test case for predicting lifestyles and emergence of pathogens.</title>
        <authorList>
            <person name="Haridas S."/>
            <person name="Albert R."/>
            <person name="Binder M."/>
            <person name="Bloem J."/>
            <person name="Labutti K."/>
            <person name="Salamov A."/>
            <person name="Andreopoulos B."/>
            <person name="Baker S."/>
            <person name="Barry K."/>
            <person name="Bills G."/>
            <person name="Bluhm B."/>
            <person name="Cannon C."/>
            <person name="Castanera R."/>
            <person name="Culley D."/>
            <person name="Daum C."/>
            <person name="Ezra D."/>
            <person name="Gonzalez J."/>
            <person name="Henrissat B."/>
            <person name="Kuo A."/>
            <person name="Liang C."/>
            <person name="Lipzen A."/>
            <person name="Lutzoni F."/>
            <person name="Magnuson J."/>
            <person name="Mondo S."/>
            <person name="Nolan M."/>
            <person name="Ohm R."/>
            <person name="Pangilinan J."/>
            <person name="Park H.-J."/>
            <person name="Ramirez L."/>
            <person name="Alfaro M."/>
            <person name="Sun H."/>
            <person name="Tritt A."/>
            <person name="Yoshinaga Y."/>
            <person name="Zwiers L.-H."/>
            <person name="Turgeon B."/>
            <person name="Goodwin S."/>
            <person name="Spatafora J."/>
            <person name="Crous P."/>
            <person name="Grigoriev I."/>
        </authorList>
    </citation>
    <scope>NUCLEOTIDE SEQUENCE</scope>
    <source>
        <strain evidence="2">CBS 121167</strain>
    </source>
</reference>
<keyword evidence="3" id="KW-1185">Reference proteome</keyword>
<dbReference type="AlphaFoldDB" id="A0A6A6B336"/>
<evidence type="ECO:0000313" key="2">
    <source>
        <dbReference type="EMBL" id="KAF2137417.1"/>
    </source>
</evidence>
<dbReference type="RefSeq" id="XP_033393133.1">
    <property type="nucleotide sequence ID" value="XM_033543554.1"/>
</dbReference>
<keyword evidence="1" id="KW-0175">Coiled coil</keyword>
<proteinExistence type="predicted"/>
<gene>
    <name evidence="2" type="ORF">K452DRAFT_312416</name>
</gene>
<sequence>MAFYTGLQLHHSSQRAIHALCDGEPSLLTSSVSEAEERQIPAPEIFSSLGSSKTYSESLVWPKVSECAVHLELLHALYHLRQRIQLSPINFAGKTTNDEKQLESIMKKRWAIYSLFSVIRLLRWIETDATPPPLDILMVWQACLLNPAHFAVLCKTLRRESFRSIRFPWVTVHASIDPNDWTFRLPEEEKTNFTSNSKLHSDLLELLLAENPTQALCEIEYCTLGSNGRSQNPTATQSTTNKPVGDIIEDALNQAVQFFKNKKVVNEILAAIERQYSFITKMEQHLWIRSPALEGTLRRAIDRYQKFTHLLKTYPGTMLVPTLDIDLVWHTHQCSSAQYQSDMEKLTGKFIDHNDKLGAPVLKGGEDRTRELFYLRFGREYLLCFCWDCEAVLSEVERLKGQKMDKERRRDAARRTAILVSYYRAVELARQRGKPGFLMYGSSSEAAAA</sequence>
<dbReference type="Proteomes" id="UP000799438">
    <property type="component" value="Unassembled WGS sequence"/>
</dbReference>
<feature type="coiled-coil region" evidence="1">
    <location>
        <begin position="389"/>
        <end position="416"/>
    </location>
</feature>
<dbReference type="PANTHER" id="PTHR34365:SF7">
    <property type="entry name" value="GLYCINE-RICH DOMAIN-CONTAINING PROTEIN 1"/>
    <property type="match status" value="1"/>
</dbReference>
<evidence type="ECO:0000313" key="3">
    <source>
        <dbReference type="Proteomes" id="UP000799438"/>
    </source>
</evidence>
<organism evidence="2 3">
    <name type="scientific">Aplosporella prunicola CBS 121167</name>
    <dbReference type="NCBI Taxonomy" id="1176127"/>
    <lineage>
        <taxon>Eukaryota</taxon>
        <taxon>Fungi</taxon>
        <taxon>Dikarya</taxon>
        <taxon>Ascomycota</taxon>
        <taxon>Pezizomycotina</taxon>
        <taxon>Dothideomycetes</taxon>
        <taxon>Dothideomycetes incertae sedis</taxon>
        <taxon>Botryosphaeriales</taxon>
        <taxon>Aplosporellaceae</taxon>
        <taxon>Aplosporella</taxon>
    </lineage>
</organism>
<dbReference type="PANTHER" id="PTHR34365">
    <property type="entry name" value="ENOLASE (DUF1399)"/>
    <property type="match status" value="1"/>
</dbReference>
<dbReference type="InterPro" id="IPR009836">
    <property type="entry name" value="GRDP-like"/>
</dbReference>
<name>A0A6A6B336_9PEZI</name>
<dbReference type="OrthoDB" id="2684236at2759"/>
<dbReference type="GeneID" id="54301051"/>
<dbReference type="Pfam" id="PF07173">
    <property type="entry name" value="GRDP-like"/>
    <property type="match status" value="1"/>
</dbReference>
<dbReference type="EMBL" id="ML995503">
    <property type="protein sequence ID" value="KAF2137417.1"/>
    <property type="molecule type" value="Genomic_DNA"/>
</dbReference>
<accession>A0A6A6B336</accession>